<evidence type="ECO:0000313" key="5">
    <source>
        <dbReference type="Proteomes" id="UP001079657"/>
    </source>
</evidence>
<dbReference type="InterPro" id="IPR020019">
    <property type="entry name" value="AcTrfase_PglD-like"/>
</dbReference>
<sequence>MEKIVLVGGGGHCKVIIDIIKSMRKYEIVGITDNKGIGDKILDIPIIGNDEVLSQVYKGGVRNAFVSLGALNNMNLRDEIYYKLRNIGYEIPKLIHNKAVVSPYAKVEDGTCVMAGAVINTGAVIQENCIINTSSVIEHDCFVGRNSHVSPRACIAGGVKIGNNSHIGMGASIIQGINVGSNVVIGAGSVVLNHVKDNVTAVGVPAKIIKCR</sequence>
<dbReference type="PROSITE" id="PS00101">
    <property type="entry name" value="HEXAPEP_TRANSFERASES"/>
    <property type="match status" value="1"/>
</dbReference>
<dbReference type="PANTHER" id="PTHR43300">
    <property type="entry name" value="ACETYLTRANSFERASE"/>
    <property type="match status" value="1"/>
</dbReference>
<dbReference type="InterPro" id="IPR011004">
    <property type="entry name" value="Trimer_LpxA-like_sf"/>
</dbReference>
<dbReference type="Pfam" id="PF00132">
    <property type="entry name" value="Hexapep"/>
    <property type="match status" value="1"/>
</dbReference>
<gene>
    <name evidence="4" type="ORF">OXH55_07645</name>
</gene>
<organism evidence="4 5">
    <name type="scientific">Clostridium ganghwense</name>
    <dbReference type="NCBI Taxonomy" id="312089"/>
    <lineage>
        <taxon>Bacteria</taxon>
        <taxon>Bacillati</taxon>
        <taxon>Bacillota</taxon>
        <taxon>Clostridia</taxon>
        <taxon>Eubacteriales</taxon>
        <taxon>Clostridiaceae</taxon>
        <taxon>Clostridium</taxon>
    </lineage>
</organism>
<evidence type="ECO:0000313" key="4">
    <source>
        <dbReference type="EMBL" id="MCY6370507.1"/>
    </source>
</evidence>
<feature type="domain" description="PglD N-terminal" evidence="3">
    <location>
        <begin position="3"/>
        <end position="83"/>
    </location>
</feature>
<name>A0ABT4CN69_9CLOT</name>
<dbReference type="PANTHER" id="PTHR43300:SF7">
    <property type="entry name" value="UDP-N-ACETYLBACILLOSAMINE N-ACETYLTRANSFERASE"/>
    <property type="match status" value="1"/>
</dbReference>
<dbReference type="Gene3D" id="2.160.10.10">
    <property type="entry name" value="Hexapeptide repeat proteins"/>
    <property type="match status" value="1"/>
</dbReference>
<dbReference type="InterPro" id="IPR001451">
    <property type="entry name" value="Hexapep"/>
</dbReference>
<dbReference type="CDD" id="cd03360">
    <property type="entry name" value="LbH_AT_putative"/>
    <property type="match status" value="1"/>
</dbReference>
<dbReference type="SUPFAM" id="SSF51161">
    <property type="entry name" value="Trimeric LpxA-like enzymes"/>
    <property type="match status" value="1"/>
</dbReference>
<proteinExistence type="predicted"/>
<dbReference type="InterPro" id="IPR041561">
    <property type="entry name" value="PglD_N"/>
</dbReference>
<keyword evidence="5" id="KW-1185">Reference proteome</keyword>
<dbReference type="Proteomes" id="UP001079657">
    <property type="component" value="Unassembled WGS sequence"/>
</dbReference>
<protein>
    <submittedName>
        <fullName evidence="4">Acetyltransferase</fullName>
    </submittedName>
</protein>
<keyword evidence="2" id="KW-0677">Repeat</keyword>
<dbReference type="NCBIfam" id="TIGR03570">
    <property type="entry name" value="NeuD_NnaD"/>
    <property type="match status" value="1"/>
</dbReference>
<comment type="caution">
    <text evidence="4">The sequence shown here is derived from an EMBL/GenBank/DDBJ whole genome shotgun (WGS) entry which is preliminary data.</text>
</comment>
<reference evidence="4" key="1">
    <citation type="submission" date="2022-12" db="EMBL/GenBank/DDBJ databases">
        <authorList>
            <person name="Wang J."/>
        </authorList>
    </citation>
    <scope>NUCLEOTIDE SEQUENCE</scope>
    <source>
        <strain evidence="4">HY-42-06</strain>
    </source>
</reference>
<dbReference type="InterPro" id="IPR018357">
    <property type="entry name" value="Hexapep_transf_CS"/>
</dbReference>
<accession>A0ABT4CN69</accession>
<dbReference type="EMBL" id="JAPQES010000002">
    <property type="protein sequence ID" value="MCY6370507.1"/>
    <property type="molecule type" value="Genomic_DNA"/>
</dbReference>
<keyword evidence="1" id="KW-0808">Transferase</keyword>
<dbReference type="Pfam" id="PF17836">
    <property type="entry name" value="PglD_N"/>
    <property type="match status" value="1"/>
</dbReference>
<evidence type="ECO:0000259" key="3">
    <source>
        <dbReference type="Pfam" id="PF17836"/>
    </source>
</evidence>
<dbReference type="InterPro" id="IPR050179">
    <property type="entry name" value="Trans_hexapeptide_repeat"/>
</dbReference>
<evidence type="ECO:0000256" key="1">
    <source>
        <dbReference type="ARBA" id="ARBA00022679"/>
    </source>
</evidence>
<evidence type="ECO:0000256" key="2">
    <source>
        <dbReference type="ARBA" id="ARBA00022737"/>
    </source>
</evidence>
<dbReference type="RefSeq" id="WP_268049242.1">
    <property type="nucleotide sequence ID" value="NZ_JAPQES010000002.1"/>
</dbReference>
<dbReference type="Gene3D" id="3.40.50.20">
    <property type="match status" value="1"/>
</dbReference>